<feature type="non-terminal residue" evidence="9">
    <location>
        <position position="1627"/>
    </location>
</feature>
<evidence type="ECO:0000256" key="1">
    <source>
        <dbReference type="ARBA" id="ARBA00022723"/>
    </source>
</evidence>
<evidence type="ECO:0000256" key="6">
    <source>
        <dbReference type="PROSITE-ProRule" id="PRU00723"/>
    </source>
</evidence>
<evidence type="ECO:0000313" key="10">
    <source>
        <dbReference type="Proteomes" id="UP001492380"/>
    </source>
</evidence>
<dbReference type="SMART" id="SM00438">
    <property type="entry name" value="ZnF_NFX"/>
    <property type="match status" value="2"/>
</dbReference>
<dbReference type="InterPro" id="IPR000571">
    <property type="entry name" value="Znf_CCCH"/>
</dbReference>
<feature type="zinc finger region" description="C3H1-type" evidence="6">
    <location>
        <begin position="8"/>
        <end position="34"/>
    </location>
</feature>
<dbReference type="Pfam" id="PF13087">
    <property type="entry name" value="AAA_12"/>
    <property type="match status" value="1"/>
</dbReference>
<feature type="compositionally biased region" description="Polar residues" evidence="7">
    <location>
        <begin position="62"/>
        <end position="73"/>
    </location>
</feature>
<dbReference type="InterPro" id="IPR045055">
    <property type="entry name" value="DNA2/NAM7-like"/>
</dbReference>
<keyword evidence="2" id="KW-0677">Repeat</keyword>
<protein>
    <recommendedName>
        <fullName evidence="8">C3H1-type domain-containing protein</fullName>
    </recommendedName>
</protein>
<keyword evidence="4" id="KW-0347">Helicase</keyword>
<keyword evidence="4" id="KW-0067">ATP-binding</keyword>
<evidence type="ECO:0000256" key="3">
    <source>
        <dbReference type="ARBA" id="ARBA00022771"/>
    </source>
</evidence>
<dbReference type="InterPro" id="IPR041679">
    <property type="entry name" value="DNA2/NAM7-like_C"/>
</dbReference>
<evidence type="ECO:0000259" key="8">
    <source>
        <dbReference type="PROSITE" id="PS50103"/>
    </source>
</evidence>
<dbReference type="CDD" id="cd17936">
    <property type="entry name" value="EEXXEc_NFX1"/>
    <property type="match status" value="1"/>
</dbReference>
<keyword evidence="1 6" id="KW-0479">Metal-binding</keyword>
<evidence type="ECO:0000256" key="2">
    <source>
        <dbReference type="ARBA" id="ARBA00022737"/>
    </source>
</evidence>
<dbReference type="PROSITE" id="PS50103">
    <property type="entry name" value="ZF_C3H1"/>
    <property type="match status" value="1"/>
</dbReference>
<dbReference type="Pfam" id="PF13086">
    <property type="entry name" value="AAA_11"/>
    <property type="match status" value="1"/>
</dbReference>
<name>A0ABR1YEI3_9PEZI</name>
<proteinExistence type="predicted"/>
<dbReference type="InterPro" id="IPR047187">
    <property type="entry name" value="SF1_C_Upf1"/>
</dbReference>
<feature type="region of interest" description="Disordered" evidence="7">
    <location>
        <begin position="32"/>
        <end position="73"/>
    </location>
</feature>
<gene>
    <name evidence="9" type="ORF">HDK90DRAFT_542885</name>
</gene>
<sequence length="1627" mass="182909">VQSLGITDRFRKICRFSLAQCPYGRRCKYQHVQSGQRKTSVRSANPTPANGAAQNPPVIKTSHASGSADGSQSDFDRWKFKIPKGTRAFTSLGPDLADFFQTSARLVDSDSAIRQQVIEKLASDGGISRIRELVGDCNSTGNLLQQQRRFVGRVLPFFKTISHPDVLSSLILEQDVAHLYGILYGGNGATGIKVFSFVTEFLDKCYEDRQDVDNLAELSDQLAAVTCVLSKMVESVGGAQINPSIADLVQKLAKFLSDIVSQHGEPNFHDSVVHMGRLQRRLELGSSFPTFESKPKKQVPRPTFHLQQDLPGGLSKHGRRHDNDSENIQDIKILPTWKEILSPRSEDLPLNDPSTWHKSGMEGLIDRQFRLLREDTIGQLRDAIRVDRLRGNSAIARKDQSLRTHTYRDAVLVGMSVDRREGIKCTIRFPQPEKVRGKSKKARTDWWRMAKRLQRDAFVCLYNDKDLLQFCTVGGEERKETPESINQDAAPQADKIWDLTTDKDFAYVVIQILDCSARSIRSIVSLRAKFVLVEFPGVLFPSFEPTLQALKRMTKSPGDVPFAEFLSPEDQSSGELVSVPPPSYTQKQGFRFDLKSATKGNSSLFLHADRFFDHERLDQASELDEAQSKAVVDSLSRRLALIQGPPGTGKSYTGVALIKILLDNRKAAKLGPIICVCYTNHALDQLLDHLLDENVGQIVRIGSQSKSERLKALNLREVCRKIDRTKVEKHRDWEIRTRLDDHTTSISTLLSTLENPSSPRALKKYLIKFYPQHYSQLFSKQDEEGFTKVQRDKNSLESWIRQGAQIVPMQSERPVDELKSAHLYTMTYAERRSILSFWVREITRTTTDEFVASVQRFTDDQRKSQKYRMETDLRCLQQAHVVGVTTSGMARNMELLRRVGNKVLVCEEAGQVLESHLLTALLPSVEHAILIGDHLQLRPQINRYELQQQSRQGEPYSLDVSLLERLVQPPLESAIKLPFVTLETQRRMHPSISQLVRDTLYPNLKDEPRTAEYPQVSGMKRRLFWLDHSHPEDGSGEEETTSRSNNFEVEMVSALVSHLIRQGVYGAQDIAVITPYLGQLFKLRSRLGRTFELVVNERDLASLENEGLVSEDQPAAKAAALNTLKVATIDNFQGEEAKVVVISLVRSNKENKCGFLRTPNRINVLLSRAQHGMYVVGNARTSRGVKMWADILGILETNGNIGPELELQCSRHLETPITVSNPDDFPRFSPEGGCSLKCDKRLVCGHACVKRCHSDLLHNAEICQEACPRKLPGCDHPCPWICGNKCPQKCIVNVHVPNRRLPCGHSKPDLPCWQSQDLSTFRCDRKVERKIPGCNHTLDLPCHVDFSSDEFRCPRPCGSNLACGHVCKKQCASCRTREGAKIVKEDHGSCSQVCGRQYNTCRHSCSSVCHGEQPCPLCSNPCEVSCSHSKCQKMCFEPCSPCAVSNCSTGCEHGRCSRPCSAPCDWLPCSKRCLKNLECGHSVCPSLCGEICPPRRFCHACATQAVKDQEVDFILMSTYGDIDPNEDPCVFPPCGHILTVESMDGIMSMSEHYDISENRTITSIKPASAQPFSSNQVKRCPKCRGSLRSISRYGRIVRRDLLDESTKKFIVWSQNQYTELSSELNKI</sequence>
<dbReference type="InterPro" id="IPR041677">
    <property type="entry name" value="DNA2/NAM7_AAA_11"/>
</dbReference>
<evidence type="ECO:0000256" key="4">
    <source>
        <dbReference type="ARBA" id="ARBA00022806"/>
    </source>
</evidence>
<dbReference type="Proteomes" id="UP001492380">
    <property type="component" value="Unassembled WGS sequence"/>
</dbReference>
<feature type="non-terminal residue" evidence="9">
    <location>
        <position position="1"/>
    </location>
</feature>
<feature type="domain" description="C3H1-type" evidence="8">
    <location>
        <begin position="8"/>
        <end position="34"/>
    </location>
</feature>
<evidence type="ECO:0000313" key="9">
    <source>
        <dbReference type="EMBL" id="KAK8226257.1"/>
    </source>
</evidence>
<dbReference type="CDD" id="cd06008">
    <property type="entry name" value="NF-X1-zinc-finger"/>
    <property type="match status" value="1"/>
</dbReference>
<keyword evidence="3 6" id="KW-0863">Zinc-finger</keyword>
<evidence type="ECO:0000256" key="7">
    <source>
        <dbReference type="SAM" id="MobiDB-lite"/>
    </source>
</evidence>
<dbReference type="Gene3D" id="3.40.50.300">
    <property type="entry name" value="P-loop containing nucleotide triphosphate hydrolases"/>
    <property type="match status" value="2"/>
</dbReference>
<reference evidence="9 10" key="1">
    <citation type="submission" date="2024-04" db="EMBL/GenBank/DDBJ databases">
        <title>Phyllosticta paracitricarpa is synonymous to the EU quarantine fungus P. citricarpa based on phylogenomic analyses.</title>
        <authorList>
            <consortium name="Lawrence Berkeley National Laboratory"/>
            <person name="Van Ingen-Buijs V.A."/>
            <person name="Van Westerhoven A.C."/>
            <person name="Haridas S."/>
            <person name="Skiadas P."/>
            <person name="Martin F."/>
            <person name="Groenewald J.Z."/>
            <person name="Crous P.W."/>
            <person name="Seidl M.F."/>
        </authorList>
    </citation>
    <scope>NUCLEOTIDE SEQUENCE [LARGE SCALE GENOMIC DNA]</scope>
    <source>
        <strain evidence="9 10">CBS 123374</strain>
    </source>
</reference>
<keyword evidence="5 6" id="KW-0862">Zinc</keyword>
<dbReference type="SUPFAM" id="SSF52540">
    <property type="entry name" value="P-loop containing nucleoside triphosphate hydrolases"/>
    <property type="match status" value="1"/>
</dbReference>
<dbReference type="PANTHER" id="PTHR10887:SF445">
    <property type="entry name" value="NFX1-TYPE ZINC FINGER-CONTAINING PROTEIN 1"/>
    <property type="match status" value="1"/>
</dbReference>
<feature type="compositionally biased region" description="Polar residues" evidence="7">
    <location>
        <begin position="32"/>
        <end position="48"/>
    </location>
</feature>
<accession>A0ABR1YEI3</accession>
<keyword evidence="10" id="KW-1185">Reference proteome</keyword>
<feature type="region of interest" description="Disordered" evidence="7">
    <location>
        <begin position="290"/>
        <end position="327"/>
    </location>
</feature>
<dbReference type="EMBL" id="JBBWRZ010000011">
    <property type="protein sequence ID" value="KAK8226257.1"/>
    <property type="molecule type" value="Genomic_DNA"/>
</dbReference>
<keyword evidence="4" id="KW-0547">Nucleotide-binding</keyword>
<dbReference type="PANTHER" id="PTHR10887">
    <property type="entry name" value="DNA2/NAM7 HELICASE FAMILY"/>
    <property type="match status" value="1"/>
</dbReference>
<dbReference type="InterPro" id="IPR000967">
    <property type="entry name" value="Znf_NFX1"/>
</dbReference>
<comment type="caution">
    <text evidence="9">The sequence shown here is derived from an EMBL/GenBank/DDBJ whole genome shotgun (WGS) entry which is preliminary data.</text>
</comment>
<keyword evidence="4" id="KW-0378">Hydrolase</keyword>
<dbReference type="InterPro" id="IPR027417">
    <property type="entry name" value="P-loop_NTPase"/>
</dbReference>
<dbReference type="CDD" id="cd18808">
    <property type="entry name" value="SF1_C_Upf1"/>
    <property type="match status" value="1"/>
</dbReference>
<evidence type="ECO:0000256" key="5">
    <source>
        <dbReference type="ARBA" id="ARBA00022833"/>
    </source>
</evidence>
<organism evidence="9 10">
    <name type="scientific">Phyllosticta capitalensis</name>
    <dbReference type="NCBI Taxonomy" id="121624"/>
    <lineage>
        <taxon>Eukaryota</taxon>
        <taxon>Fungi</taxon>
        <taxon>Dikarya</taxon>
        <taxon>Ascomycota</taxon>
        <taxon>Pezizomycotina</taxon>
        <taxon>Dothideomycetes</taxon>
        <taxon>Dothideomycetes incertae sedis</taxon>
        <taxon>Botryosphaeriales</taxon>
        <taxon>Phyllostictaceae</taxon>
        <taxon>Phyllosticta</taxon>
    </lineage>
</organism>